<dbReference type="EMBL" id="CAJZBQ010000044">
    <property type="protein sequence ID" value="CAG9327694.1"/>
    <property type="molecule type" value="Genomic_DNA"/>
</dbReference>
<accession>A0AAU9K139</accession>
<dbReference type="CDD" id="cd02845">
    <property type="entry name" value="PAZ_piwi_like"/>
    <property type="match status" value="1"/>
</dbReference>
<dbReference type="InterPro" id="IPR012337">
    <property type="entry name" value="RNaseH-like_sf"/>
</dbReference>
<comment type="caution">
    <text evidence="4">The sequence shown here is derived from an EMBL/GenBank/DDBJ whole genome shotgun (WGS) entry which is preliminary data.</text>
</comment>
<keyword evidence="5" id="KW-1185">Reference proteome</keyword>
<feature type="domain" description="Piwi" evidence="3">
    <location>
        <begin position="457"/>
        <end position="752"/>
    </location>
</feature>
<dbReference type="InterPro" id="IPR003165">
    <property type="entry name" value="Piwi"/>
</dbReference>
<dbReference type="Pfam" id="PF02171">
    <property type="entry name" value="Piwi"/>
    <property type="match status" value="1"/>
</dbReference>
<dbReference type="InterPro" id="IPR036085">
    <property type="entry name" value="PAZ_dom_sf"/>
</dbReference>
<dbReference type="AlphaFoldDB" id="A0AAU9K139"/>
<dbReference type="PROSITE" id="PS50821">
    <property type="entry name" value="PAZ"/>
    <property type="match status" value="1"/>
</dbReference>
<sequence>MNRGSFRAQPPSNQGRHVQIITNFFRLSNTPSANVGLYSIDYSPNVDDNNRSLQSKLIKSAKLDIEAQIGEIVKSGNNIAGLRIRTEPFTVFAMGFEKKQYTLVIRLAGTVGLDHPPSYRMYCNNILKMMMLKDLKYIQMTRLPVFYDKSNIANVPQYQLSVYRGYSASFSHNSDQMLLTIDFSSKIVRDMTALDMMLEIRNSNQQNLKQAFERQMKDTWVMTNYGNLKTYRIEGFDFTQNPSSSFRGKDGPITYIEYYKRNYKIDIKDKKQPLIQTSINRGQKVIFLIPELCKLTGIPERMKKNYNVMRELAQYNKPEPQERLSSIQDLSAELTGEKVQGTCEKYSLSINPAPITMEATLLPMEKIRLFNQEIYPNDQAQFNIRGKILSSVNIENWVVLSTQNDSNMRNELIKSLKRSAQSFGIEIESPAVVTYNQNNLKNVIEGLNARGNEDLQVAVILLPRSWSYKYHEIKAAACLNSGVVTQVVLVETLNNQKRFEQIVQKIMLQIAAKTGSDLWGVTPAQNVARRSMIIGIDVFHDTINRQNSVLGFIASLNDQFTKYYNTVKIHPSGKEIANSLGSCLGDALTAYYENTKRSYLPDHIIIYRDGVGDTMFDAVRLNEIEGMKEAIRNFQGYIPNLTYIIVNKRISAKLFTQVRGEIKSAQPGTLVNSVIVPDQNSFYLVAHSSGQGMAVPALYRVIYNDSQTSVTTFARLAFKLCYMYYNWTGGIKVPAPTMMAHKLAYIVGQSIHHDYLESLKTSSFFY</sequence>
<proteinExistence type="inferred from homology"/>
<dbReference type="Gene3D" id="3.30.420.10">
    <property type="entry name" value="Ribonuclease H-like superfamily/Ribonuclease H"/>
    <property type="match status" value="1"/>
</dbReference>
<gene>
    <name evidence="4" type="ORF">BSTOLATCC_MIC44322</name>
</gene>
<protein>
    <submittedName>
        <fullName evidence="4">Uncharacterized protein</fullName>
    </submittedName>
</protein>
<evidence type="ECO:0000259" key="3">
    <source>
        <dbReference type="PROSITE" id="PS50822"/>
    </source>
</evidence>
<comment type="similarity">
    <text evidence="1">Belongs to the argonaute family.</text>
</comment>
<name>A0AAU9K139_9CILI</name>
<evidence type="ECO:0000259" key="2">
    <source>
        <dbReference type="PROSITE" id="PS50821"/>
    </source>
</evidence>
<dbReference type="GO" id="GO:0003723">
    <property type="term" value="F:RNA binding"/>
    <property type="evidence" value="ECO:0007669"/>
    <property type="project" value="InterPro"/>
</dbReference>
<dbReference type="CDD" id="cd04658">
    <property type="entry name" value="Piwi_piwi-like_Euk"/>
    <property type="match status" value="1"/>
</dbReference>
<dbReference type="PROSITE" id="PS50822">
    <property type="entry name" value="PIWI"/>
    <property type="match status" value="1"/>
</dbReference>
<feature type="domain" description="PAZ" evidence="2">
    <location>
        <begin position="192"/>
        <end position="297"/>
    </location>
</feature>
<dbReference type="SUPFAM" id="SSF101690">
    <property type="entry name" value="PAZ domain"/>
    <property type="match status" value="1"/>
</dbReference>
<evidence type="ECO:0000313" key="5">
    <source>
        <dbReference type="Proteomes" id="UP001162131"/>
    </source>
</evidence>
<dbReference type="Gene3D" id="3.40.50.2300">
    <property type="match status" value="1"/>
</dbReference>
<dbReference type="Proteomes" id="UP001162131">
    <property type="component" value="Unassembled WGS sequence"/>
</dbReference>
<evidence type="ECO:0000256" key="1">
    <source>
        <dbReference type="RuleBase" id="RU361178"/>
    </source>
</evidence>
<dbReference type="Pfam" id="PF02170">
    <property type="entry name" value="PAZ"/>
    <property type="match status" value="1"/>
</dbReference>
<dbReference type="SMART" id="SM00950">
    <property type="entry name" value="Piwi"/>
    <property type="match status" value="1"/>
</dbReference>
<dbReference type="InterPro" id="IPR036397">
    <property type="entry name" value="RNaseH_sf"/>
</dbReference>
<evidence type="ECO:0000313" key="4">
    <source>
        <dbReference type="EMBL" id="CAG9327694.1"/>
    </source>
</evidence>
<dbReference type="InterPro" id="IPR003100">
    <property type="entry name" value="PAZ_dom"/>
</dbReference>
<dbReference type="PANTHER" id="PTHR22891">
    <property type="entry name" value="EUKARYOTIC TRANSLATION INITIATION FACTOR 2C"/>
    <property type="match status" value="1"/>
</dbReference>
<dbReference type="SMART" id="SM00949">
    <property type="entry name" value="PAZ"/>
    <property type="match status" value="1"/>
</dbReference>
<reference evidence="4" key="1">
    <citation type="submission" date="2021-09" db="EMBL/GenBank/DDBJ databases">
        <authorList>
            <consortium name="AG Swart"/>
            <person name="Singh M."/>
            <person name="Singh A."/>
            <person name="Seah K."/>
            <person name="Emmerich C."/>
        </authorList>
    </citation>
    <scope>NUCLEOTIDE SEQUENCE</scope>
    <source>
        <strain evidence="4">ATCC30299</strain>
    </source>
</reference>
<organism evidence="4 5">
    <name type="scientific">Blepharisma stoltei</name>
    <dbReference type="NCBI Taxonomy" id="1481888"/>
    <lineage>
        <taxon>Eukaryota</taxon>
        <taxon>Sar</taxon>
        <taxon>Alveolata</taxon>
        <taxon>Ciliophora</taxon>
        <taxon>Postciliodesmatophora</taxon>
        <taxon>Heterotrichea</taxon>
        <taxon>Heterotrichida</taxon>
        <taxon>Blepharismidae</taxon>
        <taxon>Blepharisma</taxon>
    </lineage>
</organism>
<dbReference type="SUPFAM" id="SSF53098">
    <property type="entry name" value="Ribonuclease H-like"/>
    <property type="match status" value="1"/>
</dbReference>
<dbReference type="Gene3D" id="2.170.260.10">
    <property type="entry name" value="paz domain"/>
    <property type="match status" value="1"/>
</dbReference>